<dbReference type="PANTHER" id="PTHR47466:SF1">
    <property type="entry name" value="METALLOPROTEASE MEP1 (AFU_ORTHOLOGUE AFUA_1G07730)-RELATED"/>
    <property type="match status" value="1"/>
</dbReference>
<dbReference type="PANTHER" id="PTHR47466">
    <property type="match status" value="1"/>
</dbReference>
<keyword evidence="5 11" id="KW-0732">Signal</keyword>
<dbReference type="OrthoDB" id="536211at2759"/>
<keyword evidence="6" id="KW-0378">Hydrolase</keyword>
<evidence type="ECO:0000256" key="5">
    <source>
        <dbReference type="ARBA" id="ARBA00022729"/>
    </source>
</evidence>
<gene>
    <name evidence="13" type="ORF">B0I35DRAFT_156851</name>
</gene>
<evidence type="ECO:0000313" key="13">
    <source>
        <dbReference type="EMBL" id="KAH7324143.1"/>
    </source>
</evidence>
<dbReference type="InterPro" id="IPR008754">
    <property type="entry name" value="Peptidase_M43"/>
</dbReference>
<accession>A0A8K0SUU7</accession>
<evidence type="ECO:0000256" key="8">
    <source>
        <dbReference type="ARBA" id="ARBA00023049"/>
    </source>
</evidence>
<dbReference type="Proteomes" id="UP000813444">
    <property type="component" value="Unassembled WGS sequence"/>
</dbReference>
<feature type="compositionally biased region" description="Polar residues" evidence="10">
    <location>
        <begin position="23"/>
        <end position="37"/>
    </location>
</feature>
<comment type="function">
    <text evidence="1">Secreted metalloproteinase that allows assimilation of proteinaceous substrates.</text>
</comment>
<evidence type="ECO:0000313" key="14">
    <source>
        <dbReference type="Proteomes" id="UP000813444"/>
    </source>
</evidence>
<reference evidence="13" key="1">
    <citation type="journal article" date="2021" name="Nat. Commun.">
        <title>Genetic determinants of endophytism in the Arabidopsis root mycobiome.</title>
        <authorList>
            <person name="Mesny F."/>
            <person name="Miyauchi S."/>
            <person name="Thiergart T."/>
            <person name="Pickel B."/>
            <person name="Atanasova L."/>
            <person name="Karlsson M."/>
            <person name="Huettel B."/>
            <person name="Barry K.W."/>
            <person name="Haridas S."/>
            <person name="Chen C."/>
            <person name="Bauer D."/>
            <person name="Andreopoulos W."/>
            <person name="Pangilinan J."/>
            <person name="LaButti K."/>
            <person name="Riley R."/>
            <person name="Lipzen A."/>
            <person name="Clum A."/>
            <person name="Drula E."/>
            <person name="Henrissat B."/>
            <person name="Kohler A."/>
            <person name="Grigoriev I.V."/>
            <person name="Martin F.M."/>
            <person name="Hacquard S."/>
        </authorList>
    </citation>
    <scope>NUCLEOTIDE SEQUENCE</scope>
    <source>
        <strain evidence="13">MPI-CAGE-CH-0235</strain>
    </source>
</reference>
<keyword evidence="4" id="KW-0479">Metal-binding</keyword>
<feature type="signal peptide" evidence="11">
    <location>
        <begin position="1"/>
        <end position="18"/>
    </location>
</feature>
<evidence type="ECO:0000256" key="10">
    <source>
        <dbReference type="SAM" id="MobiDB-lite"/>
    </source>
</evidence>
<dbReference type="GO" id="GO:0008237">
    <property type="term" value="F:metallopeptidase activity"/>
    <property type="evidence" value="ECO:0007669"/>
    <property type="project" value="UniProtKB-KW"/>
</dbReference>
<feature type="region of interest" description="Disordered" evidence="10">
    <location>
        <begin position="23"/>
        <end position="44"/>
    </location>
</feature>
<feature type="chain" id="PRO_5035428140" evidence="11">
    <location>
        <begin position="19"/>
        <end position="293"/>
    </location>
</feature>
<evidence type="ECO:0000256" key="7">
    <source>
        <dbReference type="ARBA" id="ARBA00022833"/>
    </source>
</evidence>
<dbReference type="EMBL" id="JAGPNK010000003">
    <property type="protein sequence ID" value="KAH7324143.1"/>
    <property type="molecule type" value="Genomic_DNA"/>
</dbReference>
<proteinExistence type="inferred from homology"/>
<keyword evidence="7" id="KW-0862">Zinc</keyword>
<evidence type="ECO:0000256" key="1">
    <source>
        <dbReference type="ARBA" id="ARBA00003174"/>
    </source>
</evidence>
<dbReference type="GO" id="GO:0046872">
    <property type="term" value="F:metal ion binding"/>
    <property type="evidence" value="ECO:0007669"/>
    <property type="project" value="UniProtKB-KW"/>
</dbReference>
<evidence type="ECO:0000256" key="9">
    <source>
        <dbReference type="ARBA" id="ARBA00023157"/>
    </source>
</evidence>
<sequence>MHSKLVTGLFALSTSVAAHIIPHTTQSNQPSPRTVTSRHCGEPEPSEMQLKHALKLSSVESSRLAADPAAYDFQIDVEVFVHVISSSPEAHITNEQIVDQIAYLNQAFNPYDVSFNHNHTDFVVNGNWSVSGGDFAMKQNLRRGSYRDLNLYYLEQVISDGDQLLGYCHFPEPGVTEDSETFIRDGCVINAQTVPGGTNAPFNLGGTTVHEVGHWFGLYHTFQGGCEGGDEVWDTPRQESPSSGCPVLRDSCPGSPGIDPVHNFMDYSDDACYESFSLGQRRRMHSTWSDYRM</sequence>
<evidence type="ECO:0000256" key="4">
    <source>
        <dbReference type="ARBA" id="ARBA00022723"/>
    </source>
</evidence>
<organism evidence="13 14">
    <name type="scientific">Stachybotrys elegans</name>
    <dbReference type="NCBI Taxonomy" id="80388"/>
    <lineage>
        <taxon>Eukaryota</taxon>
        <taxon>Fungi</taxon>
        <taxon>Dikarya</taxon>
        <taxon>Ascomycota</taxon>
        <taxon>Pezizomycotina</taxon>
        <taxon>Sordariomycetes</taxon>
        <taxon>Hypocreomycetidae</taxon>
        <taxon>Hypocreales</taxon>
        <taxon>Stachybotryaceae</taxon>
        <taxon>Stachybotrys</taxon>
    </lineage>
</organism>
<dbReference type="AlphaFoldDB" id="A0A8K0SUU7"/>
<evidence type="ECO:0000256" key="3">
    <source>
        <dbReference type="ARBA" id="ARBA00022670"/>
    </source>
</evidence>
<dbReference type="Gene3D" id="3.40.390.10">
    <property type="entry name" value="Collagenase (Catalytic Domain)"/>
    <property type="match status" value="1"/>
</dbReference>
<dbReference type="CDD" id="cd04275">
    <property type="entry name" value="ZnMc_pappalysin_like"/>
    <property type="match status" value="1"/>
</dbReference>
<keyword evidence="3" id="KW-0645">Protease</keyword>
<keyword evidence="14" id="KW-1185">Reference proteome</keyword>
<dbReference type="InterPro" id="IPR024079">
    <property type="entry name" value="MetalloPept_cat_dom_sf"/>
</dbReference>
<comment type="similarity">
    <text evidence="2">Belongs to the peptidase M43B family.</text>
</comment>
<name>A0A8K0SUU7_9HYPO</name>
<protein>
    <submittedName>
        <fullName evidence="13">Metalloprotease</fullName>
    </submittedName>
</protein>
<keyword evidence="9" id="KW-1015">Disulfide bond</keyword>
<feature type="domain" description="Peptidase M43 pregnancy-associated plasma-A" evidence="12">
    <location>
        <begin position="148"/>
        <end position="286"/>
    </location>
</feature>
<evidence type="ECO:0000259" key="12">
    <source>
        <dbReference type="Pfam" id="PF05572"/>
    </source>
</evidence>
<evidence type="ECO:0000256" key="11">
    <source>
        <dbReference type="SAM" id="SignalP"/>
    </source>
</evidence>
<dbReference type="GO" id="GO:0006508">
    <property type="term" value="P:proteolysis"/>
    <property type="evidence" value="ECO:0007669"/>
    <property type="project" value="UniProtKB-KW"/>
</dbReference>
<comment type="caution">
    <text evidence="13">The sequence shown here is derived from an EMBL/GenBank/DDBJ whole genome shotgun (WGS) entry which is preliminary data.</text>
</comment>
<dbReference type="Pfam" id="PF05572">
    <property type="entry name" value="Peptidase_M43"/>
    <property type="match status" value="1"/>
</dbReference>
<evidence type="ECO:0000256" key="2">
    <source>
        <dbReference type="ARBA" id="ARBA00008721"/>
    </source>
</evidence>
<evidence type="ECO:0000256" key="6">
    <source>
        <dbReference type="ARBA" id="ARBA00022801"/>
    </source>
</evidence>
<dbReference type="SUPFAM" id="SSF55486">
    <property type="entry name" value="Metalloproteases ('zincins'), catalytic domain"/>
    <property type="match status" value="1"/>
</dbReference>
<keyword evidence="8 13" id="KW-0482">Metalloprotease</keyword>